<protein>
    <submittedName>
        <fullName evidence="1">Uncharacterized protein</fullName>
    </submittedName>
</protein>
<sequence>MQFLHITAHILLICDWHAFQTFAAGHSAFNIKRGIGNLQLQAYTRDS</sequence>
<evidence type="ECO:0000313" key="1">
    <source>
        <dbReference type="EMBL" id="MCW8038369.1"/>
    </source>
</evidence>
<dbReference type="Proteomes" id="UP001209682">
    <property type="component" value="Unassembled WGS sequence"/>
</dbReference>
<dbReference type="RefSeq" id="WP_171458874.1">
    <property type="nucleotide sequence ID" value="NZ_JAPEQW010000004.1"/>
</dbReference>
<proteinExistence type="predicted"/>
<name>A0ABT3NGG6_9GAMM</name>
<gene>
    <name evidence="1" type="ORF">OKC24_04165</name>
</gene>
<evidence type="ECO:0000313" key="2">
    <source>
        <dbReference type="Proteomes" id="UP001209682"/>
    </source>
</evidence>
<reference evidence="1 2" key="1">
    <citation type="submission" date="2022-11" db="EMBL/GenBank/DDBJ databases">
        <title>Acinetobacter entericus sp. nov., isolated from the gut of the plastic-eating larvae of the Coleoptera insect Zophobas atratus.</title>
        <authorList>
            <person name="Dong X."/>
            <person name="Yang Y."/>
        </authorList>
    </citation>
    <scope>NUCLEOTIDE SEQUENCE [LARGE SCALE GENOMIC DNA]</scope>
    <source>
        <strain evidence="1 2">BIT-DXN8</strain>
    </source>
</reference>
<keyword evidence="2" id="KW-1185">Reference proteome</keyword>
<dbReference type="EMBL" id="JAPEQW010000004">
    <property type="protein sequence ID" value="MCW8038369.1"/>
    <property type="molecule type" value="Genomic_DNA"/>
</dbReference>
<organism evidence="1 2">
    <name type="scientific">Acinetobacter entericus</name>
    <dbReference type="NCBI Taxonomy" id="2989714"/>
    <lineage>
        <taxon>Bacteria</taxon>
        <taxon>Pseudomonadati</taxon>
        <taxon>Pseudomonadota</taxon>
        <taxon>Gammaproteobacteria</taxon>
        <taxon>Moraxellales</taxon>
        <taxon>Moraxellaceae</taxon>
        <taxon>Acinetobacter</taxon>
    </lineage>
</organism>
<comment type="caution">
    <text evidence="1">The sequence shown here is derived from an EMBL/GenBank/DDBJ whole genome shotgun (WGS) entry which is preliminary data.</text>
</comment>
<accession>A0ABT3NGG6</accession>